<dbReference type="EMBL" id="CYGY02000084">
    <property type="protein sequence ID" value="SIT50527.1"/>
    <property type="molecule type" value="Genomic_DNA"/>
</dbReference>
<feature type="region of interest" description="Disordered" evidence="1">
    <location>
        <begin position="1"/>
        <end position="26"/>
    </location>
</feature>
<name>A0A1N7SUD1_9BURK</name>
<sequence>MRGTVHGLSTNESSTRRIPSLPSLPTKPREAVDVIVQAAIIDVPEPLREPPRIRHRNVTKRG</sequence>
<reference evidence="2" key="1">
    <citation type="submission" date="2016-12" db="EMBL/GenBank/DDBJ databases">
        <authorList>
            <person name="Moulin L."/>
        </authorList>
    </citation>
    <scope>NUCLEOTIDE SEQUENCE [LARGE SCALE GENOMIC DNA]</scope>
    <source>
        <strain evidence="2">STM 7183</strain>
    </source>
</reference>
<protein>
    <submittedName>
        <fullName evidence="2">Uncharacterized protein</fullName>
    </submittedName>
</protein>
<evidence type="ECO:0000313" key="3">
    <source>
        <dbReference type="Proteomes" id="UP000195569"/>
    </source>
</evidence>
<dbReference type="Proteomes" id="UP000195569">
    <property type="component" value="Unassembled WGS sequence"/>
</dbReference>
<dbReference type="AlphaFoldDB" id="A0A1N7SUD1"/>
<keyword evidence="3" id="KW-1185">Reference proteome</keyword>
<proteinExistence type="predicted"/>
<organism evidence="2 3">
    <name type="scientific">Paraburkholderia piptadeniae</name>
    <dbReference type="NCBI Taxonomy" id="1701573"/>
    <lineage>
        <taxon>Bacteria</taxon>
        <taxon>Pseudomonadati</taxon>
        <taxon>Pseudomonadota</taxon>
        <taxon>Betaproteobacteria</taxon>
        <taxon>Burkholderiales</taxon>
        <taxon>Burkholderiaceae</taxon>
        <taxon>Paraburkholderia</taxon>
    </lineage>
</organism>
<evidence type="ECO:0000313" key="2">
    <source>
        <dbReference type="EMBL" id="SIT50527.1"/>
    </source>
</evidence>
<accession>A0A1N7SUD1</accession>
<feature type="compositionally biased region" description="Polar residues" evidence="1">
    <location>
        <begin position="7"/>
        <end position="17"/>
    </location>
</feature>
<evidence type="ECO:0000256" key="1">
    <source>
        <dbReference type="SAM" id="MobiDB-lite"/>
    </source>
</evidence>
<gene>
    <name evidence="2" type="ORF">BN2476_840004</name>
</gene>
<comment type="caution">
    <text evidence="2">The sequence shown here is derived from an EMBL/GenBank/DDBJ whole genome shotgun (WGS) entry which is preliminary data.</text>
</comment>